<dbReference type="Proteomes" id="UP001219934">
    <property type="component" value="Unassembled WGS sequence"/>
</dbReference>
<name>A0AAD6AGJ9_9TELE</name>
<reference evidence="2" key="1">
    <citation type="submission" date="2022-11" db="EMBL/GenBank/DDBJ databases">
        <title>Chromosome-level genome of Pogonophryne albipinna.</title>
        <authorList>
            <person name="Jo E."/>
        </authorList>
    </citation>
    <scope>NUCLEOTIDE SEQUENCE</scope>
    <source>
        <strain evidence="2">SGF0006</strain>
        <tissue evidence="2">Muscle</tissue>
    </source>
</reference>
<feature type="non-terminal residue" evidence="2">
    <location>
        <position position="78"/>
    </location>
</feature>
<sequence length="78" mass="8718">THWAHLPALCRNTEAWRSSAISTRTGVNRELRRLLSATPSSCPDIPTEDEGGRSHTVHKETVTRPSLQRPSHVHLNEA</sequence>
<comment type="caution">
    <text evidence="2">The sequence shown here is derived from an EMBL/GenBank/DDBJ whole genome shotgun (WGS) entry which is preliminary data.</text>
</comment>
<dbReference type="AlphaFoldDB" id="A0AAD6AGJ9"/>
<dbReference type="EMBL" id="JAPTMU010000023">
    <property type="protein sequence ID" value="KAJ4924301.1"/>
    <property type="molecule type" value="Genomic_DNA"/>
</dbReference>
<proteinExistence type="predicted"/>
<evidence type="ECO:0000313" key="2">
    <source>
        <dbReference type="EMBL" id="KAJ4924301.1"/>
    </source>
</evidence>
<keyword evidence="3" id="KW-1185">Reference proteome</keyword>
<feature type="non-terminal residue" evidence="2">
    <location>
        <position position="1"/>
    </location>
</feature>
<evidence type="ECO:0000256" key="1">
    <source>
        <dbReference type="SAM" id="MobiDB-lite"/>
    </source>
</evidence>
<feature type="compositionally biased region" description="Basic and acidic residues" evidence="1">
    <location>
        <begin position="50"/>
        <end position="62"/>
    </location>
</feature>
<feature type="region of interest" description="Disordered" evidence="1">
    <location>
        <begin position="38"/>
        <end position="78"/>
    </location>
</feature>
<accession>A0AAD6AGJ9</accession>
<protein>
    <submittedName>
        <fullName evidence="2">Uncharacterized protein</fullName>
    </submittedName>
</protein>
<gene>
    <name evidence="2" type="ORF">JOQ06_000541</name>
</gene>
<evidence type="ECO:0000313" key="3">
    <source>
        <dbReference type="Proteomes" id="UP001219934"/>
    </source>
</evidence>
<organism evidence="2 3">
    <name type="scientific">Pogonophryne albipinna</name>
    <dbReference type="NCBI Taxonomy" id="1090488"/>
    <lineage>
        <taxon>Eukaryota</taxon>
        <taxon>Metazoa</taxon>
        <taxon>Chordata</taxon>
        <taxon>Craniata</taxon>
        <taxon>Vertebrata</taxon>
        <taxon>Euteleostomi</taxon>
        <taxon>Actinopterygii</taxon>
        <taxon>Neopterygii</taxon>
        <taxon>Teleostei</taxon>
        <taxon>Neoteleostei</taxon>
        <taxon>Acanthomorphata</taxon>
        <taxon>Eupercaria</taxon>
        <taxon>Perciformes</taxon>
        <taxon>Notothenioidei</taxon>
        <taxon>Pogonophryne</taxon>
    </lineage>
</organism>